<organism evidence="4 5">
    <name type="scientific">Endozoicomonas montiporae CL-33</name>
    <dbReference type="NCBI Taxonomy" id="570277"/>
    <lineage>
        <taxon>Bacteria</taxon>
        <taxon>Pseudomonadati</taxon>
        <taxon>Pseudomonadota</taxon>
        <taxon>Gammaproteobacteria</taxon>
        <taxon>Oceanospirillales</taxon>
        <taxon>Endozoicomonadaceae</taxon>
        <taxon>Endozoicomonas</taxon>
    </lineage>
</organism>
<dbReference type="KEGG" id="emp:EZMO1_2722"/>
<comment type="cofactor">
    <cofactor evidence="3">
        <name>Mg(2+)</name>
        <dbReference type="ChEBI" id="CHEBI:18420"/>
    </cofactor>
    <text evidence="3">Binds 2 magnesium ions per subunit.</text>
</comment>
<dbReference type="GO" id="GO:0046872">
    <property type="term" value="F:metal ion binding"/>
    <property type="evidence" value="ECO:0007669"/>
    <property type="project" value="UniProtKB-KW"/>
</dbReference>
<dbReference type="PATRIC" id="fig|570277.3.peg.2938"/>
<dbReference type="PANTHER" id="PTHR16222:SF24">
    <property type="entry name" value="ADP-RIBOSYLHYDROLASE ARH3"/>
    <property type="match status" value="1"/>
</dbReference>
<dbReference type="SUPFAM" id="SSF101478">
    <property type="entry name" value="ADP-ribosylglycohydrolase"/>
    <property type="match status" value="1"/>
</dbReference>
<keyword evidence="2" id="KW-0378">Hydrolase</keyword>
<comment type="similarity">
    <text evidence="1">Belongs to the ADP-ribosylglycohydrolase family.</text>
</comment>
<accession>A0A142BDE8</accession>
<evidence type="ECO:0000256" key="3">
    <source>
        <dbReference type="PIRSR" id="PIRSR605502-1"/>
    </source>
</evidence>
<feature type="binding site" evidence="3">
    <location>
        <position position="138"/>
    </location>
    <ligand>
        <name>Mg(2+)</name>
        <dbReference type="ChEBI" id="CHEBI:18420"/>
        <label>1</label>
    </ligand>
</feature>
<keyword evidence="3" id="KW-0479">Metal-binding</keyword>
<dbReference type="PANTHER" id="PTHR16222">
    <property type="entry name" value="ADP-RIBOSYLGLYCOHYDROLASE"/>
    <property type="match status" value="1"/>
</dbReference>
<dbReference type="Proteomes" id="UP000071065">
    <property type="component" value="Chromosome"/>
</dbReference>
<proteinExistence type="inferred from homology"/>
<dbReference type="InterPro" id="IPR036705">
    <property type="entry name" value="Ribosyl_crysJ1_sf"/>
</dbReference>
<evidence type="ECO:0000256" key="1">
    <source>
        <dbReference type="ARBA" id="ARBA00010702"/>
    </source>
</evidence>
<gene>
    <name evidence="4" type="primary">gltK</name>
    <name evidence="4" type="ORF">EZMO1_2722</name>
</gene>
<dbReference type="PROSITE" id="PS51257">
    <property type="entry name" value="PROKAR_LIPOPROTEIN"/>
    <property type="match status" value="1"/>
</dbReference>
<dbReference type="GO" id="GO:0016787">
    <property type="term" value="F:hydrolase activity"/>
    <property type="evidence" value="ECO:0007669"/>
    <property type="project" value="UniProtKB-KW"/>
</dbReference>
<dbReference type="AlphaFoldDB" id="A0A142BDE8"/>
<keyword evidence="3" id="KW-0460">Magnesium</keyword>
<dbReference type="EMBL" id="CP013251">
    <property type="protein sequence ID" value="AMO56774.1"/>
    <property type="molecule type" value="Genomic_DNA"/>
</dbReference>
<evidence type="ECO:0000313" key="5">
    <source>
        <dbReference type="Proteomes" id="UP000071065"/>
    </source>
</evidence>
<sequence>MKVSMRMTGNRQPGLIGRAFIVSVWVMLLVGCDRPVVQDNGATEEVQSMNVSETTEPVVKRYPDNINRSDRVKGAIFGYLAGDALGLGTHWYYNLNELRNDFGDWIDHYQDPKLKGSHSFADISRYRHEQGVRAGDISQTGQLFTLLLESVVATAQYNEADFHHRLDGFFKTLSGESFSGRYTESIIRHMIKRRNEGISWEDRKLASDSDTSDGAQLAVVLALFYDDPETLAVEADNLMQPFFESDFIRSNQVVYALTLQAIMKGVQLEELREYLYKQLKNPVIRSLIGGFDNVHTVVNGAIAWQPDVVRIEPALHVSQVYGMDCQLTHLLPAAYYLMHRFPNNYEQGVLSAVNGGGNNMARAALTGALLGAMNGIQGIPERFVKDLNNSDFYMRLAEKLVSLP</sequence>
<evidence type="ECO:0000256" key="2">
    <source>
        <dbReference type="ARBA" id="ARBA00022801"/>
    </source>
</evidence>
<name>A0A142BDE8_9GAMM</name>
<dbReference type="InterPro" id="IPR050792">
    <property type="entry name" value="ADP-ribosylglycohydrolase"/>
</dbReference>
<evidence type="ECO:0000313" key="4">
    <source>
        <dbReference type="EMBL" id="AMO56774.1"/>
    </source>
</evidence>
<dbReference type="Pfam" id="PF03747">
    <property type="entry name" value="ADP_ribosyl_GH"/>
    <property type="match status" value="1"/>
</dbReference>
<reference evidence="4 5" key="1">
    <citation type="journal article" date="2016" name="Front. Microbiol.">
        <title>Genomic Insight into the Host-Endosymbiont Relationship of Endozoicomonas montiporae CL-33(T) with its Coral Host.</title>
        <authorList>
            <person name="Ding J.-Y."/>
            <person name="Shiu J.-H."/>
            <person name="Chen W.-M."/>
            <person name="Chiang Y.-R."/>
            <person name="Tang S.-L."/>
        </authorList>
    </citation>
    <scope>NUCLEOTIDE SEQUENCE [LARGE SCALE GENOMIC DNA]</scope>
    <source>
        <strain evidence="4 5">CL-33</strain>
    </source>
</reference>
<dbReference type="STRING" id="570277.EZMO1_2722"/>
<protein>
    <submittedName>
        <fullName evidence="4">ADP-ribosylation/Crystallin J1</fullName>
    </submittedName>
</protein>
<dbReference type="Gene3D" id="1.10.4080.10">
    <property type="entry name" value="ADP-ribosylation/Crystallin J1"/>
    <property type="match status" value="1"/>
</dbReference>
<dbReference type="InterPro" id="IPR005502">
    <property type="entry name" value="Ribosyl_crysJ1"/>
</dbReference>